<dbReference type="GO" id="GO:0000271">
    <property type="term" value="P:polysaccharide biosynthetic process"/>
    <property type="evidence" value="ECO:0007669"/>
    <property type="project" value="UniProtKB-KW"/>
</dbReference>
<gene>
    <name evidence="11" type="ORF">FDT80_14360</name>
</gene>
<evidence type="ECO:0000256" key="2">
    <source>
        <dbReference type="ARBA" id="ARBA00006464"/>
    </source>
</evidence>
<keyword evidence="12" id="KW-1185">Reference proteome</keyword>
<evidence type="ECO:0000256" key="4">
    <source>
        <dbReference type="ARBA" id="ARBA00022679"/>
    </source>
</evidence>
<feature type="transmembrane region" description="Helical" evidence="9">
    <location>
        <begin position="43"/>
        <end position="65"/>
    </location>
</feature>
<dbReference type="GO" id="GO:0016780">
    <property type="term" value="F:phosphotransferase activity, for other substituted phosphate groups"/>
    <property type="evidence" value="ECO:0007669"/>
    <property type="project" value="TreeGrafter"/>
</dbReference>
<dbReference type="EMBL" id="VANS01000004">
    <property type="protein sequence ID" value="TMM51050.1"/>
    <property type="molecule type" value="Genomic_DNA"/>
</dbReference>
<keyword evidence="3" id="KW-1003">Cell membrane</keyword>
<evidence type="ECO:0000256" key="5">
    <source>
        <dbReference type="ARBA" id="ARBA00022692"/>
    </source>
</evidence>
<dbReference type="Pfam" id="PF02397">
    <property type="entry name" value="Bac_transf"/>
    <property type="match status" value="1"/>
</dbReference>
<evidence type="ECO:0000313" key="12">
    <source>
        <dbReference type="Proteomes" id="UP000309550"/>
    </source>
</evidence>
<evidence type="ECO:0000259" key="10">
    <source>
        <dbReference type="Pfam" id="PF02397"/>
    </source>
</evidence>
<evidence type="ECO:0000256" key="7">
    <source>
        <dbReference type="ARBA" id="ARBA00023136"/>
    </source>
</evidence>
<dbReference type="InterPro" id="IPR003362">
    <property type="entry name" value="Bact_transf"/>
</dbReference>
<dbReference type="GO" id="GO:0005886">
    <property type="term" value="C:plasma membrane"/>
    <property type="evidence" value="ECO:0007669"/>
    <property type="project" value="UniProtKB-SubCell"/>
</dbReference>
<evidence type="ECO:0000256" key="8">
    <source>
        <dbReference type="ARBA" id="ARBA00023169"/>
    </source>
</evidence>
<dbReference type="RefSeq" id="WP_138663010.1">
    <property type="nucleotide sequence ID" value="NZ_VANS01000004.1"/>
</dbReference>
<name>A0A5S3PBI5_9RHOB</name>
<keyword evidence="8" id="KW-0270">Exopolysaccharide synthesis</keyword>
<proteinExistence type="inferred from homology"/>
<evidence type="ECO:0000256" key="1">
    <source>
        <dbReference type="ARBA" id="ARBA00004236"/>
    </source>
</evidence>
<evidence type="ECO:0000256" key="9">
    <source>
        <dbReference type="SAM" id="Phobius"/>
    </source>
</evidence>
<accession>A0A5S3PBI5</accession>
<evidence type="ECO:0000256" key="6">
    <source>
        <dbReference type="ARBA" id="ARBA00022989"/>
    </source>
</evidence>
<feature type="domain" description="Bacterial sugar transferase" evidence="10">
    <location>
        <begin position="39"/>
        <end position="228"/>
    </location>
</feature>
<keyword evidence="7 9" id="KW-0472">Membrane</keyword>
<keyword evidence="4 11" id="KW-0808">Transferase</keyword>
<protein>
    <submittedName>
        <fullName evidence="11">Sugar transferase</fullName>
    </submittedName>
</protein>
<dbReference type="PANTHER" id="PTHR30576:SF4">
    <property type="entry name" value="UNDECAPRENYL-PHOSPHATE GALACTOSE PHOSPHOTRANSFERASE"/>
    <property type="match status" value="1"/>
</dbReference>
<comment type="subcellular location">
    <subcellularLocation>
        <location evidence="1">Cell membrane</location>
    </subcellularLocation>
</comment>
<organism evidence="11 12">
    <name type="scientific">Sulfitobacter sabulilitoris</name>
    <dbReference type="NCBI Taxonomy" id="2562655"/>
    <lineage>
        <taxon>Bacteria</taxon>
        <taxon>Pseudomonadati</taxon>
        <taxon>Pseudomonadota</taxon>
        <taxon>Alphaproteobacteria</taxon>
        <taxon>Rhodobacterales</taxon>
        <taxon>Roseobacteraceae</taxon>
        <taxon>Sulfitobacter</taxon>
    </lineage>
</organism>
<keyword evidence="5 9" id="KW-0812">Transmembrane</keyword>
<comment type="caution">
    <text evidence="11">The sequence shown here is derived from an EMBL/GenBank/DDBJ whole genome shotgun (WGS) entry which is preliminary data.</text>
</comment>
<dbReference type="AlphaFoldDB" id="A0A5S3PBI5"/>
<dbReference type="Proteomes" id="UP000309550">
    <property type="component" value="Unassembled WGS sequence"/>
</dbReference>
<dbReference type="OrthoDB" id="9808602at2"/>
<evidence type="ECO:0000313" key="11">
    <source>
        <dbReference type="EMBL" id="TMM51050.1"/>
    </source>
</evidence>
<sequence>MESDIHLRAGDSKTRVFCVPALPSKVRQVNILKSFARSSFDKGFAVLALLFFAPFIAVIALAILISEGGPVFFAHKRVGKDGREFNCLKFRTMAVDAEERLAALLENDREAAAQWRANQKLDNDPRITCIGEFFRKTSLDELPQFWNVLIGDMAIVGPRPIVASETHHYGEYLSDYHSIKPGITGYWQVNGRSLTTYERRVAMDVEYVRTRTFGKDLGIILKTIKVMLLGDGAR</sequence>
<evidence type="ECO:0000256" key="3">
    <source>
        <dbReference type="ARBA" id="ARBA00022475"/>
    </source>
</evidence>
<keyword evidence="6 9" id="KW-1133">Transmembrane helix</keyword>
<reference evidence="11 12" key="1">
    <citation type="submission" date="2019-05" db="EMBL/GenBank/DDBJ databases">
        <title>Sulfitobacter sabulilitoris sp. nov., isolated from a marine sand.</title>
        <authorList>
            <person name="Yoon J.-H."/>
        </authorList>
    </citation>
    <scope>NUCLEOTIDE SEQUENCE [LARGE SCALE GENOMIC DNA]</scope>
    <source>
        <strain evidence="11 12">HSMS-29</strain>
    </source>
</reference>
<comment type="similarity">
    <text evidence="2">Belongs to the bacterial sugar transferase family.</text>
</comment>
<dbReference type="PANTHER" id="PTHR30576">
    <property type="entry name" value="COLANIC BIOSYNTHESIS UDP-GLUCOSE LIPID CARRIER TRANSFERASE"/>
    <property type="match status" value="1"/>
</dbReference>